<name>A0A0M6YEI3_9RHOB</name>
<evidence type="ECO:0000313" key="2">
    <source>
        <dbReference type="Proteomes" id="UP000049222"/>
    </source>
</evidence>
<dbReference type="EMBL" id="CXSU01000005">
    <property type="protein sequence ID" value="CTQ48761.1"/>
    <property type="molecule type" value="Genomic_DNA"/>
</dbReference>
<protein>
    <recommendedName>
        <fullName evidence="3">BrnA antitoxin of type II toxin-antitoxin system</fullName>
    </recommendedName>
</protein>
<accession>A0A0M6YEI3</accession>
<dbReference type="InterPro" id="IPR025528">
    <property type="entry name" value="BrnA_antitoxin"/>
</dbReference>
<reference evidence="1 2" key="1">
    <citation type="submission" date="2015-07" db="EMBL/GenBank/DDBJ databases">
        <authorList>
            <person name="Noorani M."/>
        </authorList>
    </citation>
    <scope>NUCLEOTIDE SEQUENCE [LARGE SCALE GENOMIC DNA]</scope>
    <source>
        <strain evidence="1 2">CECT 7802</strain>
    </source>
</reference>
<sequence>MTTKTQRDRRSEMVGMMTRFQWDLAHAATRDAMVPEAWREVYEKRSSKKRKVSLYLDEDVYKLFKSMGAGMGPRMNVVLGAFARARLAGLLDGEDLVEEARESWMGVPKPSMEELRVLLEKVEAGKR</sequence>
<dbReference type="RefSeq" id="WP_055082701.1">
    <property type="nucleotide sequence ID" value="NZ_CXSU01000005.1"/>
</dbReference>
<proteinExistence type="predicted"/>
<dbReference type="Proteomes" id="UP000049222">
    <property type="component" value="Unassembled WGS sequence"/>
</dbReference>
<dbReference type="OrthoDB" id="361944at2"/>
<keyword evidence="2" id="KW-1185">Reference proteome</keyword>
<evidence type="ECO:0000313" key="1">
    <source>
        <dbReference type="EMBL" id="CTQ48761.1"/>
    </source>
</evidence>
<dbReference type="AlphaFoldDB" id="A0A0M6YEI3"/>
<gene>
    <name evidence="1" type="ORF">JDO7802_00766</name>
</gene>
<organism evidence="1 2">
    <name type="scientific">Jannaschia donghaensis</name>
    <dbReference type="NCBI Taxonomy" id="420998"/>
    <lineage>
        <taxon>Bacteria</taxon>
        <taxon>Pseudomonadati</taxon>
        <taxon>Pseudomonadota</taxon>
        <taxon>Alphaproteobacteria</taxon>
        <taxon>Rhodobacterales</taxon>
        <taxon>Roseobacteraceae</taxon>
        <taxon>Jannaschia</taxon>
    </lineage>
</organism>
<dbReference type="Pfam" id="PF14384">
    <property type="entry name" value="BrnA_antitoxin"/>
    <property type="match status" value="1"/>
</dbReference>
<dbReference type="STRING" id="420998.JDO7802_00766"/>
<evidence type="ECO:0008006" key="3">
    <source>
        <dbReference type="Google" id="ProtNLM"/>
    </source>
</evidence>